<evidence type="ECO:0000256" key="4">
    <source>
        <dbReference type="SAM" id="MobiDB-lite"/>
    </source>
</evidence>
<feature type="domain" description="Chromo" evidence="5">
    <location>
        <begin position="731"/>
        <end position="778"/>
    </location>
</feature>
<evidence type="ECO:0000256" key="1">
    <source>
        <dbReference type="ARBA" id="ARBA00004123"/>
    </source>
</evidence>
<evidence type="ECO:0000256" key="3">
    <source>
        <dbReference type="SAM" id="Coils"/>
    </source>
</evidence>
<dbReference type="SUPFAM" id="SSF49764">
    <property type="entry name" value="HSP20-like chaperones"/>
    <property type="match status" value="1"/>
</dbReference>
<evidence type="ECO:0000259" key="5">
    <source>
        <dbReference type="PROSITE" id="PS50013"/>
    </source>
</evidence>
<dbReference type="PANTHER" id="PTHR46492:SF1">
    <property type="entry name" value="DYNEIN AXONEMAL ASSEMBLY FACTOR 4"/>
    <property type="match status" value="1"/>
</dbReference>
<dbReference type="CDD" id="cd00024">
    <property type="entry name" value="CD_CSD"/>
    <property type="match status" value="1"/>
</dbReference>
<evidence type="ECO:0000313" key="7">
    <source>
        <dbReference type="EMBL" id="CDJ52824.1"/>
    </source>
</evidence>
<dbReference type="GO" id="GO:0003341">
    <property type="term" value="P:cilium movement"/>
    <property type="evidence" value="ECO:0007669"/>
    <property type="project" value="TreeGrafter"/>
</dbReference>
<sequence length="778" mass="86643">MPNTIAYEWSQTAADISLRLRIPSLKADLRQRQRDRQLSVTVAKCYLRVCWHPWLLEIDLWGDVAFRSATVTPGVDCLTIIVPKVEEGLWGSLTAASNPQLLHNIRERRRAALAEHAEWQEQLQQQRIAAREARKQQQQKHVWRQQQEQREWHQRQKEIQVQEVLRQLPEESRPPAKCGETQDASPRPLVNDQTWGHKLQGPSESESKKNEWSSKEGRQQPQERVEPSVAAAIGKDSCRNGTMGEEKNTVVDCDSRASTLYINKETTFETPVSALAAQNEDCMEQNSFPGGCSIDLDAFPCKDLVGAPTHAQLAVTHVQAVNPAPSMTIKVSFAAKRPNNLPARGPLAPPLPQTDPDLGKQICTREKPEDLSKLQEASPTWLHSKATRLLIGGDAAAAEETYNIILELSQRQSLHRLVCIKALCGRSLARLASGANKKALLDCNEAITLLQELQQQEDIAAAAAGQPLEKGPLQAELSHLQRVLLSRRAAVFLKLDALDDGFQMYGAADSAAKSLEELLQLQPSQPPSTVDHMDRGDNECLDEQRAAVYTDLHHIRRLQQMRKAKEEADTVLRFALTTQQGRRMSARLQAAVLATADDHTSFPWAGAAATVLANIAFALTHLREYSLVSAAESALTAAETLIQHAEEGLKVQNIHAQQSPEPPREKEAQVEGGRLSASRCTTKPPDSLPTHGSALNLRILYRRDKPRPQDMLEPEGWDPIQGEPQASEAEYEVEHLLDNRGEGRNEEFLVKWKGFPEGAATWEPVSNLTNCRNLVRAY</sequence>
<dbReference type="GO" id="GO:0036158">
    <property type="term" value="P:outer dynein arm assembly"/>
    <property type="evidence" value="ECO:0007669"/>
    <property type="project" value="TreeGrafter"/>
</dbReference>
<dbReference type="Gene3D" id="2.40.50.40">
    <property type="match status" value="1"/>
</dbReference>
<dbReference type="InterPro" id="IPR000953">
    <property type="entry name" value="Chromo/chromo_shadow_dom"/>
</dbReference>
<name>U6LW30_9EIME</name>
<dbReference type="AlphaFoldDB" id="U6LW30"/>
<dbReference type="PROSITE" id="PS00598">
    <property type="entry name" value="CHROMO_1"/>
    <property type="match status" value="1"/>
</dbReference>
<feature type="compositionally biased region" description="Basic and acidic residues" evidence="4">
    <location>
        <begin position="205"/>
        <end position="226"/>
    </location>
</feature>
<reference evidence="7" key="1">
    <citation type="submission" date="2013-10" db="EMBL/GenBank/DDBJ databases">
        <title>Genomic analysis of the causative agents of coccidiosis in chickens.</title>
        <authorList>
            <person name="Reid A.J."/>
            <person name="Blake D."/>
            <person name="Billington K."/>
            <person name="Browne H."/>
            <person name="Dunn M."/>
            <person name="Hung S."/>
            <person name="Kawahara F."/>
            <person name="Miranda-Saavedra D."/>
            <person name="Mourier T."/>
            <person name="Nagra H."/>
            <person name="Otto T.D."/>
            <person name="Rawlings N."/>
            <person name="Sanchez A."/>
            <person name="Sanders M."/>
            <person name="Subramaniam C."/>
            <person name="Tay Y."/>
            <person name="Dear P."/>
            <person name="Doerig C."/>
            <person name="Gruber A."/>
            <person name="Parkinson J."/>
            <person name="Shirley M."/>
            <person name="Wan K.L."/>
            <person name="Berriman M."/>
            <person name="Tomley F."/>
            <person name="Pain A."/>
        </authorList>
    </citation>
    <scope>NUCLEOTIDE SEQUENCE [LARGE SCALE GENOMIC DNA]</scope>
    <source>
        <strain evidence="7">Houghton</strain>
    </source>
</reference>
<dbReference type="SMART" id="SM00298">
    <property type="entry name" value="CHROMO"/>
    <property type="match status" value="1"/>
</dbReference>
<dbReference type="GO" id="GO:0005634">
    <property type="term" value="C:nucleus"/>
    <property type="evidence" value="ECO:0007669"/>
    <property type="project" value="UniProtKB-SubCell"/>
</dbReference>
<protein>
    <recommendedName>
        <fullName evidence="9">Chromo domain-containing protein</fullName>
    </recommendedName>
</protein>
<evidence type="ECO:0000259" key="6">
    <source>
        <dbReference type="PROSITE" id="PS51203"/>
    </source>
</evidence>
<dbReference type="GO" id="GO:0036159">
    <property type="term" value="P:inner dynein arm assembly"/>
    <property type="evidence" value="ECO:0007669"/>
    <property type="project" value="TreeGrafter"/>
</dbReference>
<gene>
    <name evidence="7" type="ORF">EBH_0005010</name>
</gene>
<feature type="domain" description="CS" evidence="6">
    <location>
        <begin position="2"/>
        <end position="94"/>
    </location>
</feature>
<keyword evidence="2" id="KW-0539">Nucleus</keyword>
<dbReference type="InterPro" id="IPR023779">
    <property type="entry name" value="Chromodomain_CS"/>
</dbReference>
<organism evidence="7 8">
    <name type="scientific">Eimeria brunetti</name>
    <dbReference type="NCBI Taxonomy" id="51314"/>
    <lineage>
        <taxon>Eukaryota</taxon>
        <taxon>Sar</taxon>
        <taxon>Alveolata</taxon>
        <taxon>Apicomplexa</taxon>
        <taxon>Conoidasida</taxon>
        <taxon>Coccidia</taxon>
        <taxon>Eucoccidiorida</taxon>
        <taxon>Eimeriorina</taxon>
        <taxon>Eimeriidae</taxon>
        <taxon>Eimeria</taxon>
    </lineage>
</organism>
<dbReference type="InterPro" id="IPR023780">
    <property type="entry name" value="Chromo_domain"/>
</dbReference>
<dbReference type="InterPro" id="IPR016197">
    <property type="entry name" value="Chromo-like_dom_sf"/>
</dbReference>
<dbReference type="VEuPathDB" id="ToxoDB:EBH_0005010"/>
<dbReference type="PANTHER" id="PTHR46492">
    <property type="entry name" value="DYNEIN ASSEMBLY FACTOR 4, AXONEMAL"/>
    <property type="match status" value="1"/>
</dbReference>
<keyword evidence="3" id="KW-0175">Coiled coil</keyword>
<dbReference type="InterPro" id="IPR008978">
    <property type="entry name" value="HSP20-like_chaperone"/>
</dbReference>
<reference evidence="7" key="2">
    <citation type="submission" date="2013-10" db="EMBL/GenBank/DDBJ databases">
        <authorList>
            <person name="Aslett M."/>
        </authorList>
    </citation>
    <scope>NUCLEOTIDE SEQUENCE [LARGE SCALE GENOMIC DNA]</scope>
    <source>
        <strain evidence="7">Houghton</strain>
    </source>
</reference>
<dbReference type="SUPFAM" id="SSF54160">
    <property type="entry name" value="Chromo domain-like"/>
    <property type="match status" value="1"/>
</dbReference>
<dbReference type="InterPro" id="IPR052004">
    <property type="entry name" value="Dynein_assembly_factor_4"/>
</dbReference>
<dbReference type="PROSITE" id="PS51203">
    <property type="entry name" value="CS"/>
    <property type="match status" value="1"/>
</dbReference>
<evidence type="ECO:0008006" key="9">
    <source>
        <dbReference type="Google" id="ProtNLM"/>
    </source>
</evidence>
<accession>U6LW30</accession>
<feature type="region of interest" description="Disordered" evidence="4">
    <location>
        <begin position="167"/>
        <end position="241"/>
    </location>
</feature>
<feature type="region of interest" description="Disordered" evidence="4">
    <location>
        <begin position="654"/>
        <end position="692"/>
    </location>
</feature>
<dbReference type="PROSITE" id="PS50013">
    <property type="entry name" value="CHROMO_2"/>
    <property type="match status" value="1"/>
</dbReference>
<comment type="subcellular location">
    <subcellularLocation>
        <location evidence="1">Nucleus</location>
    </subcellularLocation>
</comment>
<feature type="coiled-coil region" evidence="3">
    <location>
        <begin position="102"/>
        <end position="140"/>
    </location>
</feature>
<keyword evidence="8" id="KW-1185">Reference proteome</keyword>
<dbReference type="Proteomes" id="UP000030750">
    <property type="component" value="Unassembled WGS sequence"/>
</dbReference>
<dbReference type="EMBL" id="HG713202">
    <property type="protein sequence ID" value="CDJ52824.1"/>
    <property type="molecule type" value="Genomic_DNA"/>
</dbReference>
<dbReference type="OrthoDB" id="348005at2759"/>
<evidence type="ECO:0000313" key="8">
    <source>
        <dbReference type="Proteomes" id="UP000030750"/>
    </source>
</evidence>
<proteinExistence type="predicted"/>
<dbReference type="Gene3D" id="2.60.40.790">
    <property type="match status" value="1"/>
</dbReference>
<evidence type="ECO:0000256" key="2">
    <source>
        <dbReference type="ARBA" id="ARBA00023242"/>
    </source>
</evidence>
<dbReference type="InterPro" id="IPR007052">
    <property type="entry name" value="CS_dom"/>
</dbReference>
<dbReference type="Pfam" id="PF00385">
    <property type="entry name" value="Chromo"/>
    <property type="match status" value="1"/>
</dbReference>